<sequence>MIEDVSLAISGFVRPDNGQPFSGSGYGRIRRYQGLPMER</sequence>
<dbReference type="PATRIC" id="fig|1088869.3.peg.1798"/>
<evidence type="ECO:0000313" key="2">
    <source>
        <dbReference type="Proteomes" id="UP000004949"/>
    </source>
</evidence>
<name>G6XJD1_9PROT</name>
<keyword evidence="2" id="KW-1185">Reference proteome</keyword>
<accession>G6XJD1</accession>
<organism evidence="1 2">
    <name type="scientific">Gluconobacter morbifer G707</name>
    <dbReference type="NCBI Taxonomy" id="1088869"/>
    <lineage>
        <taxon>Bacteria</taxon>
        <taxon>Pseudomonadati</taxon>
        <taxon>Pseudomonadota</taxon>
        <taxon>Alphaproteobacteria</taxon>
        <taxon>Acetobacterales</taxon>
        <taxon>Acetobacteraceae</taxon>
        <taxon>Gluconobacter</taxon>
    </lineage>
</organism>
<protein>
    <submittedName>
        <fullName evidence="1">Uncharacterized protein</fullName>
    </submittedName>
</protein>
<dbReference type="EMBL" id="AGQV01000005">
    <property type="protein sequence ID" value="EHH68036.1"/>
    <property type="molecule type" value="Genomic_DNA"/>
</dbReference>
<evidence type="ECO:0000313" key="1">
    <source>
        <dbReference type="EMBL" id="EHH68036.1"/>
    </source>
</evidence>
<reference evidence="1 2" key="1">
    <citation type="submission" date="2011-10" db="EMBL/GenBank/DDBJ databases">
        <title>Genome sequence of Gluconobacter morbifer G707, isolated from Drosophila gut.</title>
        <authorList>
            <person name="Lee W.-J."/>
            <person name="Kim E.-K."/>
        </authorList>
    </citation>
    <scope>NUCLEOTIDE SEQUENCE [LARGE SCALE GENOMIC DNA]</scope>
    <source>
        <strain evidence="1 2">G707</strain>
    </source>
</reference>
<dbReference type="AlphaFoldDB" id="G6XJD1"/>
<dbReference type="Proteomes" id="UP000004949">
    <property type="component" value="Unassembled WGS sequence"/>
</dbReference>
<proteinExistence type="predicted"/>
<comment type="caution">
    <text evidence="1">The sequence shown here is derived from an EMBL/GenBank/DDBJ whole genome shotgun (WGS) entry which is preliminary data.</text>
</comment>
<gene>
    <name evidence="1" type="ORF">GMO_18030</name>
</gene>